<feature type="transmembrane region" description="Helical" evidence="10">
    <location>
        <begin position="353"/>
        <end position="376"/>
    </location>
</feature>
<feature type="transmembrane region" description="Helical" evidence="10">
    <location>
        <begin position="74"/>
        <end position="94"/>
    </location>
</feature>
<proteinExistence type="predicted"/>
<dbReference type="InterPro" id="IPR038770">
    <property type="entry name" value="Na+/solute_symporter_sf"/>
</dbReference>
<dbReference type="Proteomes" id="UP001190700">
    <property type="component" value="Unassembled WGS sequence"/>
</dbReference>
<accession>A0AAE0L3E2</accession>
<keyword evidence="7" id="KW-0406">Ion transport</keyword>
<evidence type="ECO:0000256" key="3">
    <source>
        <dbReference type="ARBA" id="ARBA00022449"/>
    </source>
</evidence>
<keyword evidence="4 10" id="KW-0812">Transmembrane</keyword>
<evidence type="ECO:0000256" key="7">
    <source>
        <dbReference type="ARBA" id="ARBA00023065"/>
    </source>
</evidence>
<sequence>MLGLVELYSGLLVIGLGISQALPALLTDAPLETYGGLEWSLRFCSLVLLSFIMIHAGFHIHIDKSNLRQYAVDYLIAMCSAALPWIFAAVYLALIVPPHEHGPTGFERWKQTLLMGRFAAPTSAGVLFSMLDAAGLDQSWLYQKAKILAIFDDLDTILLMIPLKFLLVGPEWEVGVVLFLLCLFLFIGWKYMHVIKMPQDYRHVLLYGFLVSAGCEGLLLLGNYVLEPAYHVGEMHVEVLLPAFVIGVVAMERHEMEPAFLKAERKAGIVISAAFMTLVGLSMPPLFVDKPEWSIGGHRRLLSGDDDSDLDSKVSLSAGELVMHVFFMSILMVIGKLSCFFSYKQEASWRERLALGFGMCPRGEVGAGVIVVAAGIGVEGNMIAVSVLSLALNLMMTGVFIKLIKKLMMWDEQEKSKITPLTTLNIEAKSDQPLRISKEYTPETKSLDKMGDASIIVLAPAE</sequence>
<dbReference type="PANTHER" id="PTHR43562">
    <property type="entry name" value="NAPA-TYPE SODIUM/HYDROGEN ANTIPORTER"/>
    <property type="match status" value="1"/>
</dbReference>
<dbReference type="Pfam" id="PF00999">
    <property type="entry name" value="Na_H_Exchanger"/>
    <property type="match status" value="1"/>
</dbReference>
<feature type="transmembrane region" description="Helical" evidence="10">
    <location>
        <begin position="204"/>
        <end position="226"/>
    </location>
</feature>
<feature type="transmembrane region" description="Helical" evidence="10">
    <location>
        <begin position="267"/>
        <end position="287"/>
    </location>
</feature>
<feature type="domain" description="Cation/H+ exchanger transmembrane" evidence="11">
    <location>
        <begin position="10"/>
        <end position="403"/>
    </location>
</feature>
<evidence type="ECO:0000256" key="8">
    <source>
        <dbReference type="ARBA" id="ARBA00023136"/>
    </source>
</evidence>
<reference evidence="12 13" key="1">
    <citation type="journal article" date="2015" name="Genome Biol. Evol.">
        <title>Comparative Genomics of a Bacterivorous Green Alga Reveals Evolutionary Causalities and Consequences of Phago-Mixotrophic Mode of Nutrition.</title>
        <authorList>
            <person name="Burns J.A."/>
            <person name="Paasch A."/>
            <person name="Narechania A."/>
            <person name="Kim E."/>
        </authorList>
    </citation>
    <scope>NUCLEOTIDE SEQUENCE [LARGE SCALE GENOMIC DNA]</scope>
    <source>
        <strain evidence="12 13">PLY_AMNH</strain>
    </source>
</reference>
<feature type="transmembrane region" description="Helical" evidence="10">
    <location>
        <begin position="382"/>
        <end position="404"/>
    </location>
</feature>
<protein>
    <recommendedName>
        <fullName evidence="11">Cation/H+ exchanger transmembrane domain-containing protein</fullName>
    </recommendedName>
</protein>
<keyword evidence="6" id="KW-0915">Sodium</keyword>
<feature type="transmembrane region" description="Helical" evidence="10">
    <location>
        <begin position="174"/>
        <end position="192"/>
    </location>
</feature>
<feature type="transmembrane region" description="Helical" evidence="10">
    <location>
        <begin position="39"/>
        <end position="62"/>
    </location>
</feature>
<name>A0AAE0L3E2_9CHLO</name>
<evidence type="ECO:0000256" key="4">
    <source>
        <dbReference type="ARBA" id="ARBA00022692"/>
    </source>
</evidence>
<dbReference type="AlphaFoldDB" id="A0AAE0L3E2"/>
<evidence type="ECO:0000313" key="13">
    <source>
        <dbReference type="Proteomes" id="UP001190700"/>
    </source>
</evidence>
<dbReference type="EMBL" id="LGRX02010492">
    <property type="protein sequence ID" value="KAK3270290.1"/>
    <property type="molecule type" value="Genomic_DNA"/>
</dbReference>
<feature type="transmembrane region" description="Helical" evidence="10">
    <location>
        <begin position="321"/>
        <end position="341"/>
    </location>
</feature>
<keyword evidence="13" id="KW-1185">Reference proteome</keyword>
<evidence type="ECO:0000259" key="11">
    <source>
        <dbReference type="Pfam" id="PF00999"/>
    </source>
</evidence>
<comment type="caution">
    <text evidence="12">The sequence shown here is derived from an EMBL/GenBank/DDBJ whole genome shotgun (WGS) entry which is preliminary data.</text>
</comment>
<dbReference type="GO" id="GO:0016020">
    <property type="term" value="C:membrane"/>
    <property type="evidence" value="ECO:0007669"/>
    <property type="project" value="UniProtKB-SubCell"/>
</dbReference>
<keyword evidence="3" id="KW-0050">Antiport</keyword>
<organism evidence="12 13">
    <name type="scientific">Cymbomonas tetramitiformis</name>
    <dbReference type="NCBI Taxonomy" id="36881"/>
    <lineage>
        <taxon>Eukaryota</taxon>
        <taxon>Viridiplantae</taxon>
        <taxon>Chlorophyta</taxon>
        <taxon>Pyramimonadophyceae</taxon>
        <taxon>Pyramimonadales</taxon>
        <taxon>Pyramimonadaceae</taxon>
        <taxon>Cymbomonas</taxon>
    </lineage>
</organism>
<dbReference type="InterPro" id="IPR006153">
    <property type="entry name" value="Cation/H_exchanger_TM"/>
</dbReference>
<gene>
    <name evidence="12" type="ORF">CYMTET_21305</name>
</gene>
<evidence type="ECO:0000256" key="2">
    <source>
        <dbReference type="ARBA" id="ARBA00022448"/>
    </source>
</evidence>
<dbReference type="Gene3D" id="1.20.1530.20">
    <property type="match status" value="2"/>
</dbReference>
<feature type="transmembrane region" description="Helical" evidence="10">
    <location>
        <begin position="232"/>
        <end position="251"/>
    </location>
</feature>
<dbReference type="GO" id="GO:0006814">
    <property type="term" value="P:sodium ion transport"/>
    <property type="evidence" value="ECO:0007669"/>
    <property type="project" value="UniProtKB-KW"/>
</dbReference>
<dbReference type="GO" id="GO:1902600">
    <property type="term" value="P:proton transmembrane transport"/>
    <property type="evidence" value="ECO:0007669"/>
    <property type="project" value="InterPro"/>
</dbReference>
<dbReference type="PANTHER" id="PTHR43562:SF3">
    <property type="entry name" value="SODIUM ION_PROTON EXCHANGER (EUROFUNG)"/>
    <property type="match status" value="1"/>
</dbReference>
<keyword evidence="2" id="KW-0813">Transport</keyword>
<keyword evidence="8 10" id="KW-0472">Membrane</keyword>
<evidence type="ECO:0000256" key="5">
    <source>
        <dbReference type="ARBA" id="ARBA00022989"/>
    </source>
</evidence>
<evidence type="ECO:0000256" key="10">
    <source>
        <dbReference type="SAM" id="Phobius"/>
    </source>
</evidence>
<keyword evidence="5 10" id="KW-1133">Transmembrane helix</keyword>
<evidence type="ECO:0000256" key="9">
    <source>
        <dbReference type="ARBA" id="ARBA00023201"/>
    </source>
</evidence>
<comment type="subcellular location">
    <subcellularLocation>
        <location evidence="1">Membrane</location>
        <topology evidence="1">Multi-pass membrane protein</topology>
    </subcellularLocation>
</comment>
<keyword evidence="9" id="KW-0739">Sodium transport</keyword>
<evidence type="ECO:0000256" key="1">
    <source>
        <dbReference type="ARBA" id="ARBA00004141"/>
    </source>
</evidence>
<feature type="transmembrane region" description="Helical" evidence="10">
    <location>
        <begin position="7"/>
        <end position="27"/>
    </location>
</feature>
<dbReference type="GO" id="GO:0015297">
    <property type="term" value="F:antiporter activity"/>
    <property type="evidence" value="ECO:0007669"/>
    <property type="project" value="UniProtKB-KW"/>
</dbReference>
<evidence type="ECO:0000256" key="6">
    <source>
        <dbReference type="ARBA" id="ARBA00023053"/>
    </source>
</evidence>
<evidence type="ECO:0000313" key="12">
    <source>
        <dbReference type="EMBL" id="KAK3270290.1"/>
    </source>
</evidence>